<dbReference type="GO" id="GO:0004518">
    <property type="term" value="F:nuclease activity"/>
    <property type="evidence" value="ECO:0007669"/>
    <property type="project" value="UniProtKB-KW"/>
</dbReference>
<dbReference type="InterPro" id="IPR027806">
    <property type="entry name" value="HARBI1_dom"/>
</dbReference>
<name>A0AAU9X207_9CNID</name>
<comment type="subcellular location">
    <subcellularLocation>
        <location evidence="2">Nucleus</location>
    </subcellularLocation>
</comment>
<evidence type="ECO:0000313" key="9">
    <source>
        <dbReference type="EMBL" id="CAH3133502.1"/>
    </source>
</evidence>
<dbReference type="GO" id="GO:0005634">
    <property type="term" value="C:nucleus"/>
    <property type="evidence" value="ECO:0007669"/>
    <property type="project" value="UniProtKB-SubCell"/>
</dbReference>
<evidence type="ECO:0000256" key="7">
    <source>
        <dbReference type="ARBA" id="ARBA00023242"/>
    </source>
</evidence>
<dbReference type="PANTHER" id="PTHR22930:SF85">
    <property type="entry name" value="GH03217P-RELATED"/>
    <property type="match status" value="1"/>
</dbReference>
<dbReference type="GO" id="GO:0016787">
    <property type="term" value="F:hydrolase activity"/>
    <property type="evidence" value="ECO:0007669"/>
    <property type="project" value="UniProtKB-KW"/>
</dbReference>
<comment type="similarity">
    <text evidence="3">Belongs to the HARBI1 family.</text>
</comment>
<keyword evidence="4" id="KW-0540">Nuclease</keyword>
<dbReference type="EMBL" id="CALNXJ010000027">
    <property type="protein sequence ID" value="CAH3133502.1"/>
    <property type="molecule type" value="Genomic_DNA"/>
</dbReference>
<proteinExistence type="inferred from homology"/>
<evidence type="ECO:0000256" key="5">
    <source>
        <dbReference type="ARBA" id="ARBA00022723"/>
    </source>
</evidence>
<dbReference type="Proteomes" id="UP001159428">
    <property type="component" value="Unassembled WGS sequence"/>
</dbReference>
<evidence type="ECO:0000259" key="8">
    <source>
        <dbReference type="Pfam" id="PF13359"/>
    </source>
</evidence>
<keyword evidence="7" id="KW-0539">Nucleus</keyword>
<evidence type="ECO:0000313" key="10">
    <source>
        <dbReference type="Proteomes" id="UP001159428"/>
    </source>
</evidence>
<sequence>MLRLSDVYWAAENKDILMEPTLDLAGTVTCPLVLGDSAYPLKTWLLPVIKDNGALNRDQKKFIKELSKARIVSEHAFGLLKGRWRALLKRLDEDHWRIPNTIIACCVLHNICIIRGEEFDGDVEDDSDDDNDDDNGVPSQAANGVRLAVIEFVANQ</sequence>
<gene>
    <name evidence="9" type="ORF">PMEA_00015121</name>
</gene>
<keyword evidence="10" id="KW-1185">Reference proteome</keyword>
<evidence type="ECO:0000256" key="3">
    <source>
        <dbReference type="ARBA" id="ARBA00006958"/>
    </source>
</evidence>
<dbReference type="AlphaFoldDB" id="A0AAU9X207"/>
<comment type="cofactor">
    <cofactor evidence="1">
        <name>a divalent metal cation</name>
        <dbReference type="ChEBI" id="CHEBI:60240"/>
    </cofactor>
</comment>
<dbReference type="Pfam" id="PF13359">
    <property type="entry name" value="DDE_Tnp_4"/>
    <property type="match status" value="1"/>
</dbReference>
<dbReference type="InterPro" id="IPR045249">
    <property type="entry name" value="HARBI1-like"/>
</dbReference>
<dbReference type="PANTHER" id="PTHR22930">
    <property type="match status" value="1"/>
</dbReference>
<comment type="caution">
    <text evidence="9">The sequence shown here is derived from an EMBL/GenBank/DDBJ whole genome shotgun (WGS) entry which is preliminary data.</text>
</comment>
<reference evidence="9 10" key="1">
    <citation type="submission" date="2022-05" db="EMBL/GenBank/DDBJ databases">
        <authorList>
            <consortium name="Genoscope - CEA"/>
            <person name="William W."/>
        </authorList>
    </citation>
    <scope>NUCLEOTIDE SEQUENCE [LARGE SCALE GENOMIC DNA]</scope>
</reference>
<keyword evidence="5" id="KW-0479">Metal-binding</keyword>
<protein>
    <recommendedName>
        <fullName evidence="8">DDE Tnp4 domain-containing protein</fullName>
    </recommendedName>
</protein>
<feature type="domain" description="DDE Tnp4" evidence="8">
    <location>
        <begin position="31"/>
        <end position="110"/>
    </location>
</feature>
<keyword evidence="6" id="KW-0378">Hydrolase</keyword>
<evidence type="ECO:0000256" key="1">
    <source>
        <dbReference type="ARBA" id="ARBA00001968"/>
    </source>
</evidence>
<dbReference type="GO" id="GO:0046872">
    <property type="term" value="F:metal ion binding"/>
    <property type="evidence" value="ECO:0007669"/>
    <property type="project" value="UniProtKB-KW"/>
</dbReference>
<evidence type="ECO:0000256" key="4">
    <source>
        <dbReference type="ARBA" id="ARBA00022722"/>
    </source>
</evidence>
<accession>A0AAU9X207</accession>
<organism evidence="9 10">
    <name type="scientific">Pocillopora meandrina</name>
    <dbReference type="NCBI Taxonomy" id="46732"/>
    <lineage>
        <taxon>Eukaryota</taxon>
        <taxon>Metazoa</taxon>
        <taxon>Cnidaria</taxon>
        <taxon>Anthozoa</taxon>
        <taxon>Hexacorallia</taxon>
        <taxon>Scleractinia</taxon>
        <taxon>Astrocoeniina</taxon>
        <taxon>Pocilloporidae</taxon>
        <taxon>Pocillopora</taxon>
    </lineage>
</organism>
<evidence type="ECO:0000256" key="6">
    <source>
        <dbReference type="ARBA" id="ARBA00022801"/>
    </source>
</evidence>
<evidence type="ECO:0000256" key="2">
    <source>
        <dbReference type="ARBA" id="ARBA00004123"/>
    </source>
</evidence>